<evidence type="ECO:0000313" key="4">
    <source>
        <dbReference type="Proteomes" id="UP000095287"/>
    </source>
</evidence>
<dbReference type="WBParaSite" id="L893_g10980.t1">
    <property type="protein sequence ID" value="L893_g10980.t1"/>
    <property type="gene ID" value="L893_g10980"/>
</dbReference>
<keyword evidence="2" id="KW-1133">Transmembrane helix</keyword>
<proteinExistence type="predicted"/>
<evidence type="ECO:0000313" key="5">
    <source>
        <dbReference type="WBParaSite" id="L893_g10980.t1"/>
    </source>
</evidence>
<reference evidence="5" key="1">
    <citation type="submission" date="2016-11" db="UniProtKB">
        <authorList>
            <consortium name="WormBaseParasite"/>
        </authorList>
    </citation>
    <scope>IDENTIFICATION</scope>
</reference>
<keyword evidence="3" id="KW-0732">Signal</keyword>
<organism evidence="4 5">
    <name type="scientific">Steinernema glaseri</name>
    <dbReference type="NCBI Taxonomy" id="37863"/>
    <lineage>
        <taxon>Eukaryota</taxon>
        <taxon>Metazoa</taxon>
        <taxon>Ecdysozoa</taxon>
        <taxon>Nematoda</taxon>
        <taxon>Chromadorea</taxon>
        <taxon>Rhabditida</taxon>
        <taxon>Tylenchina</taxon>
        <taxon>Panagrolaimomorpha</taxon>
        <taxon>Strongyloidoidea</taxon>
        <taxon>Steinernematidae</taxon>
        <taxon>Steinernema</taxon>
    </lineage>
</organism>
<feature type="signal peptide" evidence="3">
    <location>
        <begin position="1"/>
        <end position="22"/>
    </location>
</feature>
<keyword evidence="2" id="KW-0812">Transmembrane</keyword>
<evidence type="ECO:0000256" key="1">
    <source>
        <dbReference type="SAM" id="MobiDB-lite"/>
    </source>
</evidence>
<evidence type="ECO:0000256" key="2">
    <source>
        <dbReference type="SAM" id="Phobius"/>
    </source>
</evidence>
<accession>A0A1I7XYS3</accession>
<feature type="region of interest" description="Disordered" evidence="1">
    <location>
        <begin position="275"/>
        <end position="298"/>
    </location>
</feature>
<protein>
    <submittedName>
        <fullName evidence="5">Conserved plasma membrane protein</fullName>
    </submittedName>
</protein>
<evidence type="ECO:0000256" key="3">
    <source>
        <dbReference type="SAM" id="SignalP"/>
    </source>
</evidence>
<dbReference type="Proteomes" id="UP000095287">
    <property type="component" value="Unplaced"/>
</dbReference>
<feature type="compositionally biased region" description="Basic and acidic residues" evidence="1">
    <location>
        <begin position="279"/>
        <end position="289"/>
    </location>
</feature>
<name>A0A1I7XYS3_9BILA</name>
<dbReference type="AlphaFoldDB" id="A0A1I7XYS3"/>
<feature type="transmembrane region" description="Helical" evidence="2">
    <location>
        <begin position="245"/>
        <end position="267"/>
    </location>
</feature>
<keyword evidence="4" id="KW-1185">Reference proteome</keyword>
<keyword evidence="2" id="KW-0472">Membrane</keyword>
<sequence>MMLGRGLLPAVLFCVLATVAVANDKRPKLFSVSLVKFRNNLTDHVKKDIVKEVKLLRKNVLAEKNQIMDNVDAQMRVCFRNMVNVLLELQRTVGINIETLMKVMNGGNPKKQLKNTNAVEKAKEAYNKAKRCFGNIKVRATMEANELSKTAQENIAKIRKKLQDKYMQEFKNGMKTMMRNLEGDARRAFAELTSVPKVVGDALVVQLKGGAEDGLDELHKVKRQFMKPLSIGEFSHCSTRVNHTFLGLLASAVVFYIFASVVSLCLCKRCVRPEGGPQCREDTDNEKAASKKGKMKKV</sequence>
<feature type="chain" id="PRO_5009311542" evidence="3">
    <location>
        <begin position="23"/>
        <end position="298"/>
    </location>
</feature>